<dbReference type="EMBL" id="KN831770">
    <property type="protein sequence ID" value="KIM47037.1"/>
    <property type="molecule type" value="Genomic_DNA"/>
</dbReference>
<sequence length="140" mass="15630">MPFMLPRESAQVAKGKLNSELGPPPPRAMVGCRESRYLADNLPFRACSLQMIVELADANDIGESFLGHNDISMRISILQRTYPKHWQSTQESEQLDFTDDSCGGATPLITASLPWVRLRRVGCRPISALDLERDVSITTR</sequence>
<gene>
    <name evidence="1" type="ORF">M413DRAFT_440582</name>
</gene>
<dbReference type="Proteomes" id="UP000053424">
    <property type="component" value="Unassembled WGS sequence"/>
</dbReference>
<reference evidence="1 2" key="1">
    <citation type="submission" date="2014-04" db="EMBL/GenBank/DDBJ databases">
        <authorList>
            <consortium name="DOE Joint Genome Institute"/>
            <person name="Kuo A."/>
            <person name="Gay G."/>
            <person name="Dore J."/>
            <person name="Kohler A."/>
            <person name="Nagy L.G."/>
            <person name="Floudas D."/>
            <person name="Copeland A."/>
            <person name="Barry K.W."/>
            <person name="Cichocki N."/>
            <person name="Veneault-Fourrey C."/>
            <person name="LaButti K."/>
            <person name="Lindquist E.A."/>
            <person name="Lipzen A."/>
            <person name="Lundell T."/>
            <person name="Morin E."/>
            <person name="Murat C."/>
            <person name="Sun H."/>
            <person name="Tunlid A."/>
            <person name="Henrissat B."/>
            <person name="Grigoriev I.V."/>
            <person name="Hibbett D.S."/>
            <person name="Martin F."/>
            <person name="Nordberg H.P."/>
            <person name="Cantor M.N."/>
            <person name="Hua S.X."/>
        </authorList>
    </citation>
    <scope>NUCLEOTIDE SEQUENCE [LARGE SCALE GENOMIC DNA]</scope>
    <source>
        <strain evidence="2">h7</strain>
    </source>
</reference>
<evidence type="ECO:0000313" key="1">
    <source>
        <dbReference type="EMBL" id="KIM47037.1"/>
    </source>
</evidence>
<evidence type="ECO:0000313" key="2">
    <source>
        <dbReference type="Proteomes" id="UP000053424"/>
    </source>
</evidence>
<name>A0A0C2Z1H3_HEBCY</name>
<organism evidence="1 2">
    <name type="scientific">Hebeloma cylindrosporum</name>
    <dbReference type="NCBI Taxonomy" id="76867"/>
    <lineage>
        <taxon>Eukaryota</taxon>
        <taxon>Fungi</taxon>
        <taxon>Dikarya</taxon>
        <taxon>Basidiomycota</taxon>
        <taxon>Agaricomycotina</taxon>
        <taxon>Agaricomycetes</taxon>
        <taxon>Agaricomycetidae</taxon>
        <taxon>Agaricales</taxon>
        <taxon>Agaricineae</taxon>
        <taxon>Hymenogastraceae</taxon>
        <taxon>Hebeloma</taxon>
    </lineage>
</organism>
<keyword evidence="2" id="KW-1185">Reference proteome</keyword>
<accession>A0A0C2Z1H3</accession>
<reference evidence="2" key="2">
    <citation type="submission" date="2015-01" db="EMBL/GenBank/DDBJ databases">
        <title>Evolutionary Origins and Diversification of the Mycorrhizal Mutualists.</title>
        <authorList>
            <consortium name="DOE Joint Genome Institute"/>
            <consortium name="Mycorrhizal Genomics Consortium"/>
            <person name="Kohler A."/>
            <person name="Kuo A."/>
            <person name="Nagy L.G."/>
            <person name="Floudas D."/>
            <person name="Copeland A."/>
            <person name="Barry K.W."/>
            <person name="Cichocki N."/>
            <person name="Veneault-Fourrey C."/>
            <person name="LaButti K."/>
            <person name="Lindquist E.A."/>
            <person name="Lipzen A."/>
            <person name="Lundell T."/>
            <person name="Morin E."/>
            <person name="Murat C."/>
            <person name="Riley R."/>
            <person name="Ohm R."/>
            <person name="Sun H."/>
            <person name="Tunlid A."/>
            <person name="Henrissat B."/>
            <person name="Grigoriev I.V."/>
            <person name="Hibbett D.S."/>
            <person name="Martin F."/>
        </authorList>
    </citation>
    <scope>NUCLEOTIDE SEQUENCE [LARGE SCALE GENOMIC DNA]</scope>
    <source>
        <strain evidence="2">h7</strain>
    </source>
</reference>
<protein>
    <submittedName>
        <fullName evidence="1">Uncharacterized protein</fullName>
    </submittedName>
</protein>
<proteinExistence type="predicted"/>
<dbReference type="AlphaFoldDB" id="A0A0C2Z1H3"/>
<dbReference type="HOGENOM" id="CLU_1835403_0_0_1"/>